<dbReference type="EMBL" id="LVVM01000811">
    <property type="protein sequence ID" value="OJA19887.1"/>
    <property type="molecule type" value="Genomic_DNA"/>
</dbReference>
<gene>
    <name evidence="1" type="ORF">AZE42_09747</name>
</gene>
<evidence type="ECO:0000313" key="1">
    <source>
        <dbReference type="EMBL" id="OJA19887.1"/>
    </source>
</evidence>
<proteinExistence type="predicted"/>
<protein>
    <submittedName>
        <fullName evidence="1">Uncharacterized protein</fullName>
    </submittedName>
</protein>
<reference evidence="1 2" key="1">
    <citation type="submission" date="2016-03" db="EMBL/GenBank/DDBJ databases">
        <title>Comparative genomics of the ectomycorrhizal sister species Rhizopogon vinicolor and Rhizopogon vesiculosus (Basidiomycota: Boletales) reveals a divergence of the mating type B locus.</title>
        <authorList>
            <person name="Mujic A.B."/>
            <person name="Kuo A."/>
            <person name="Tritt A."/>
            <person name="Lipzen A."/>
            <person name="Chen C."/>
            <person name="Johnson J."/>
            <person name="Sharma A."/>
            <person name="Barry K."/>
            <person name="Grigoriev I.V."/>
            <person name="Spatafora J.W."/>
        </authorList>
    </citation>
    <scope>NUCLEOTIDE SEQUENCE [LARGE SCALE GENOMIC DNA]</scope>
    <source>
        <strain evidence="1 2">AM-OR11-056</strain>
    </source>
</reference>
<accession>A0A1J8QGV6</accession>
<evidence type="ECO:0000313" key="2">
    <source>
        <dbReference type="Proteomes" id="UP000183567"/>
    </source>
</evidence>
<sequence length="19" mass="2164">MSSILPADCYFPPCSWPSY</sequence>
<organism evidence="1 2">
    <name type="scientific">Rhizopogon vesiculosus</name>
    <dbReference type="NCBI Taxonomy" id="180088"/>
    <lineage>
        <taxon>Eukaryota</taxon>
        <taxon>Fungi</taxon>
        <taxon>Dikarya</taxon>
        <taxon>Basidiomycota</taxon>
        <taxon>Agaricomycotina</taxon>
        <taxon>Agaricomycetes</taxon>
        <taxon>Agaricomycetidae</taxon>
        <taxon>Boletales</taxon>
        <taxon>Suillineae</taxon>
        <taxon>Rhizopogonaceae</taxon>
        <taxon>Rhizopogon</taxon>
    </lineage>
</organism>
<keyword evidence="2" id="KW-1185">Reference proteome</keyword>
<comment type="caution">
    <text evidence="1">The sequence shown here is derived from an EMBL/GenBank/DDBJ whole genome shotgun (WGS) entry which is preliminary data.</text>
</comment>
<name>A0A1J8QGV6_9AGAM</name>
<dbReference type="AlphaFoldDB" id="A0A1J8QGV6"/>
<dbReference type="Proteomes" id="UP000183567">
    <property type="component" value="Unassembled WGS sequence"/>
</dbReference>